<evidence type="ECO:0000313" key="2">
    <source>
        <dbReference type="EMBL" id="MCK1784098.1"/>
    </source>
</evidence>
<dbReference type="RefSeq" id="WP_247397832.1">
    <property type="nucleotide sequence ID" value="NZ_JAKNRV010000037.1"/>
</dbReference>
<sequence>MVTEKSERPLMESGHGVRYVTAKLCRQHQDCEFSGPKPLGLGRSQMGVHNRLWLLVLASVLIAGCSSSKSNSPPPVERDPCLDAGPAKSVEYDNCVADREASKREALRALLDDTGVYSRQMQIVESEDNTYQPSDFPDTPIPMVYKGADSISATEKRALPFKIRVTWKYSSKGVIPAPRDRFRMDEMERLILPAVQDKGLAKWVCTVTGGHQREWIFYTRSDEAFIAQTQAVLAQTGPYPIELSARKEQALSTEVQSSENLPEDIRITPKKCVE</sequence>
<reference evidence="2 3" key="1">
    <citation type="submission" date="2022-02" db="EMBL/GenBank/DDBJ databases">
        <title>Comparative genomics of the first Antarctic Pseudomonas spp. capable of biotransforming 2,4,6-Trinitrotoluene.</title>
        <authorList>
            <person name="Cabrera M.A."/>
            <person name="Marquez S.L."/>
            <person name="Perez-Donoso J.M."/>
        </authorList>
    </citation>
    <scope>NUCLEOTIDE SEQUENCE [LARGE SCALE GENOMIC DNA]</scope>
    <source>
        <strain evidence="2 3">TNT11</strain>
    </source>
</reference>
<feature type="domain" description="DUF695" evidence="1">
    <location>
        <begin position="161"/>
        <end position="248"/>
    </location>
</feature>
<dbReference type="Pfam" id="PF05117">
    <property type="entry name" value="DUF695"/>
    <property type="match status" value="1"/>
</dbReference>
<proteinExistence type="predicted"/>
<organism evidence="2 3">
    <name type="scientific">Pseudomonas emilianonis</name>
    <dbReference type="NCBI Taxonomy" id="2915812"/>
    <lineage>
        <taxon>Bacteria</taxon>
        <taxon>Pseudomonadati</taxon>
        <taxon>Pseudomonadota</taxon>
        <taxon>Gammaproteobacteria</taxon>
        <taxon>Pseudomonadales</taxon>
        <taxon>Pseudomonadaceae</taxon>
        <taxon>Pseudomonas</taxon>
    </lineage>
</organism>
<dbReference type="Proteomes" id="UP001317085">
    <property type="component" value="Unassembled WGS sequence"/>
</dbReference>
<keyword evidence="3" id="KW-1185">Reference proteome</keyword>
<evidence type="ECO:0000313" key="3">
    <source>
        <dbReference type="Proteomes" id="UP001317085"/>
    </source>
</evidence>
<evidence type="ECO:0000259" key="1">
    <source>
        <dbReference type="Pfam" id="PF05117"/>
    </source>
</evidence>
<accession>A0ABT0EEF7</accession>
<dbReference type="EMBL" id="JAKNRV010000037">
    <property type="protein sequence ID" value="MCK1784098.1"/>
    <property type="molecule type" value="Genomic_DNA"/>
</dbReference>
<name>A0ABT0EEF7_9PSED</name>
<comment type="caution">
    <text evidence="2">The sequence shown here is derived from an EMBL/GenBank/DDBJ whole genome shotgun (WGS) entry which is preliminary data.</text>
</comment>
<dbReference type="InterPro" id="IPR016097">
    <property type="entry name" value="DUF695"/>
</dbReference>
<protein>
    <submittedName>
        <fullName evidence="2">DUF695 domain-containing protein</fullName>
    </submittedName>
</protein>
<gene>
    <name evidence="2" type="ORF">L9Z73_06925</name>
</gene>